<protein>
    <submittedName>
        <fullName evidence="3">Sodium/potassium-transporting ATPase subunit gamma isoform X1</fullName>
    </submittedName>
</protein>
<evidence type="ECO:0000313" key="3">
    <source>
        <dbReference type="RefSeq" id="XP_025749729.1"/>
    </source>
</evidence>
<keyword evidence="2" id="KW-1185">Reference proteome</keyword>
<dbReference type="InParanoid" id="A0A3Q7QVC0"/>
<sequence>MKSTFIRTFFGQAFYPHHLNSYKNHERWQPQGRCGPILLRLRDCPQRGPDLCCPGLRHGAHYHPQQKTPLWGQKEAPASQ</sequence>
<dbReference type="Proteomes" id="UP000286641">
    <property type="component" value="Unplaced"/>
</dbReference>
<gene>
    <name evidence="3" type="primary">FXYD2</name>
</gene>
<name>A0A3Q7QVC0_CALUR</name>
<dbReference type="AlphaFoldDB" id="A0A3Q7QVC0"/>
<feature type="region of interest" description="Disordered" evidence="1">
    <location>
        <begin position="61"/>
        <end position="80"/>
    </location>
</feature>
<accession>A0A3Q7QVC0</accession>
<proteinExistence type="predicted"/>
<organism evidence="2 3">
    <name type="scientific">Callorhinus ursinus</name>
    <name type="common">Northern fur seal</name>
    <dbReference type="NCBI Taxonomy" id="34884"/>
    <lineage>
        <taxon>Eukaryota</taxon>
        <taxon>Metazoa</taxon>
        <taxon>Chordata</taxon>
        <taxon>Craniata</taxon>
        <taxon>Vertebrata</taxon>
        <taxon>Euteleostomi</taxon>
        <taxon>Mammalia</taxon>
        <taxon>Eutheria</taxon>
        <taxon>Laurasiatheria</taxon>
        <taxon>Carnivora</taxon>
        <taxon>Caniformia</taxon>
        <taxon>Pinnipedia</taxon>
        <taxon>Otariidae</taxon>
        <taxon>Callorhinus</taxon>
    </lineage>
</organism>
<evidence type="ECO:0000313" key="2">
    <source>
        <dbReference type="Proteomes" id="UP000286641"/>
    </source>
</evidence>
<dbReference type="CTD" id="486"/>
<reference key="1">
    <citation type="submission" date="2019-01" db="UniProtKB">
        <authorList>
            <consortium name="RefSeq"/>
        </authorList>
    </citation>
    <scope>IDENTIFICATION</scope>
</reference>
<evidence type="ECO:0000256" key="1">
    <source>
        <dbReference type="SAM" id="MobiDB-lite"/>
    </source>
</evidence>
<dbReference type="RefSeq" id="XP_025749729.1">
    <property type="nucleotide sequence ID" value="XM_025893944.1"/>
</dbReference>
<reference evidence="3" key="2">
    <citation type="submission" date="2025-08" db="UniProtKB">
        <authorList>
            <consortium name="RefSeq"/>
        </authorList>
    </citation>
    <scope>IDENTIFICATION</scope>
    <source>
        <tissue evidence="3">Blood</tissue>
    </source>
</reference>